<dbReference type="EMBL" id="QOVW01000063">
    <property type="protein sequence ID" value="RDB36296.1"/>
    <property type="molecule type" value="Genomic_DNA"/>
</dbReference>
<evidence type="ECO:0000313" key="2">
    <source>
        <dbReference type="Proteomes" id="UP000253934"/>
    </source>
</evidence>
<keyword evidence="2" id="KW-1185">Reference proteome</keyword>
<reference evidence="1" key="1">
    <citation type="submission" date="2018-04" db="EMBL/GenBank/DDBJ databases">
        <title>Draft genome sequence of the Candidatus Spirobacillus cienkowskii, a pathogen of freshwater Daphnia species, reconstructed from hemolymph metagenomic reads.</title>
        <authorList>
            <person name="Bresciani L."/>
            <person name="Lemos L.N."/>
            <person name="Wale N."/>
            <person name="Lin J.Y."/>
            <person name="Fernandes G.R."/>
            <person name="Duffy M.A."/>
            <person name="Rodrigues J.M."/>
        </authorList>
    </citation>
    <scope>NUCLEOTIDE SEQUENCE [LARGE SCALE GENOMIC DNA]</scope>
    <source>
        <strain evidence="1">Binning01</strain>
    </source>
</reference>
<gene>
    <name evidence="1" type="ORF">DCC88_05830</name>
</gene>
<dbReference type="Proteomes" id="UP000253934">
    <property type="component" value="Unassembled WGS sequence"/>
</dbReference>
<name>A0A369KYM7_9BACT</name>
<proteinExistence type="predicted"/>
<comment type="caution">
    <text evidence="1">The sequence shown here is derived from an EMBL/GenBank/DDBJ whole genome shotgun (WGS) entry which is preliminary data.</text>
</comment>
<organism evidence="1 2">
    <name type="scientific">Spirobacillus cienkowskii</name>
    <dbReference type="NCBI Taxonomy" id="495820"/>
    <lineage>
        <taxon>Bacteria</taxon>
        <taxon>Pseudomonadati</taxon>
        <taxon>Bdellovibrionota</taxon>
        <taxon>Oligoflexia</taxon>
        <taxon>Silvanigrellales</taxon>
        <taxon>Spirobacillus</taxon>
    </lineage>
</organism>
<dbReference type="Gene3D" id="1.10.287.130">
    <property type="match status" value="1"/>
</dbReference>
<accession>A0A369KYM7</accession>
<sequence length="97" mass="11153">MSQEQTPEVIVNMVSLHLRELIHDVNNALFVAKGFLEELSEDTQSRRYMDPAFDHENFGDMVSTINRNIEKIDTSVGKLRKFAKEEIFEKTGVPKPT</sequence>
<evidence type="ECO:0000313" key="1">
    <source>
        <dbReference type="EMBL" id="RDB36296.1"/>
    </source>
</evidence>
<evidence type="ECO:0008006" key="3">
    <source>
        <dbReference type="Google" id="ProtNLM"/>
    </source>
</evidence>
<protein>
    <recommendedName>
        <fullName evidence="3">Histidine kinase</fullName>
    </recommendedName>
</protein>
<dbReference type="AlphaFoldDB" id="A0A369KYM7"/>